<dbReference type="EMBL" id="LSRL02000008">
    <property type="protein sequence ID" value="TDG51518.1"/>
    <property type="molecule type" value="Genomic_DNA"/>
</dbReference>
<evidence type="ECO:0000313" key="2">
    <source>
        <dbReference type="Proteomes" id="UP000295192"/>
    </source>
</evidence>
<sequence>MQHIRSLTGTLKVSIPKKNKMHKIFEVSFELCKLLREQKRKSLIEILSAMTCLGNRTIQCPINASRNLRLRWSTFDCQVHADYISEYKCDVVQPRRSAVNVELNLLQELKAVKIHSLISTRYTTAALYQKLFENTLNACRVISQVSRKGIIPNIYGSIIKATNQPTKCPIKKRTIIQWSSFECIENPEIVTYHRCFIVNPPKTIITGEIEYNRGFQQYNAKIALYLPRPPFKEFYKVVDLTLDICQFFSGAYKNNLIKVAYNSMMKHSNMPKKCPQPKGFYYYPNMSIGDNLQPFLPKYEFKVQLDFFLPNVPMFNVSLSGRLTDYHRVKKS</sequence>
<evidence type="ECO:0000313" key="1">
    <source>
        <dbReference type="EMBL" id="TDG51518.1"/>
    </source>
</evidence>
<protein>
    <submittedName>
        <fullName evidence="1">Uncharacterized protein</fullName>
    </submittedName>
</protein>
<dbReference type="PANTHER" id="PTHR20898:SF0">
    <property type="entry name" value="DAEDALUS ON 3-RELATED"/>
    <property type="match status" value="1"/>
</dbReference>
<proteinExistence type="predicted"/>
<organism evidence="1 2">
    <name type="scientific">Drosophila navojoa</name>
    <name type="common">Fruit fly</name>
    <dbReference type="NCBI Taxonomy" id="7232"/>
    <lineage>
        <taxon>Eukaryota</taxon>
        <taxon>Metazoa</taxon>
        <taxon>Ecdysozoa</taxon>
        <taxon>Arthropoda</taxon>
        <taxon>Hexapoda</taxon>
        <taxon>Insecta</taxon>
        <taxon>Pterygota</taxon>
        <taxon>Neoptera</taxon>
        <taxon>Endopterygota</taxon>
        <taxon>Diptera</taxon>
        <taxon>Brachycera</taxon>
        <taxon>Muscomorpha</taxon>
        <taxon>Ephydroidea</taxon>
        <taxon>Drosophilidae</taxon>
        <taxon>Drosophila</taxon>
    </lineage>
</organism>
<dbReference type="OMA" id="HADYISE"/>
<gene>
    <name evidence="1" type="ORF">AWZ03_001978</name>
</gene>
<dbReference type="AlphaFoldDB" id="A0A484BRX5"/>
<dbReference type="OrthoDB" id="7828178at2759"/>
<dbReference type="Proteomes" id="UP000295192">
    <property type="component" value="Unassembled WGS sequence"/>
</dbReference>
<dbReference type="InterPro" id="IPR010512">
    <property type="entry name" value="DUF1091"/>
</dbReference>
<name>A0A484BRX5_DRONA</name>
<accession>A0A484BRX5</accession>
<dbReference type="PANTHER" id="PTHR20898">
    <property type="entry name" value="DAEDALUS ON 3-RELATED-RELATED"/>
    <property type="match status" value="1"/>
</dbReference>
<comment type="caution">
    <text evidence="1">The sequence shown here is derived from an EMBL/GenBank/DDBJ whole genome shotgun (WGS) entry which is preliminary data.</text>
</comment>
<keyword evidence="2" id="KW-1185">Reference proteome</keyword>
<dbReference type="SMART" id="SM00697">
    <property type="entry name" value="DM8"/>
    <property type="match status" value="1"/>
</dbReference>
<dbReference type="Pfam" id="PF06477">
    <property type="entry name" value="DUF1091"/>
    <property type="match status" value="1"/>
</dbReference>
<reference evidence="1 2" key="1">
    <citation type="journal article" date="2019" name="J. Hered.">
        <title>An Improved Genome Assembly for Drosophila navojoa, the Basal Species in the mojavensis Cluster.</title>
        <authorList>
            <person name="Vanderlinde T."/>
            <person name="Dupim E.G."/>
            <person name="Nazario-Yepiz N.O."/>
            <person name="Carvalho A.B."/>
        </authorList>
    </citation>
    <scope>NUCLEOTIDE SEQUENCE [LARGE SCALE GENOMIC DNA]</scope>
    <source>
        <strain evidence="1">Navoj_Jal97</strain>
        <tissue evidence="1">Whole organism</tissue>
    </source>
</reference>